<dbReference type="EMBL" id="JABSNW010000003">
    <property type="protein sequence ID" value="KAL2888551.1"/>
    <property type="molecule type" value="Genomic_DNA"/>
</dbReference>
<feature type="transmembrane region" description="Helical" evidence="8">
    <location>
        <begin position="455"/>
        <end position="479"/>
    </location>
</feature>
<dbReference type="InterPro" id="IPR032880">
    <property type="entry name" value="CSC1/OSCA1-like_N"/>
</dbReference>
<evidence type="ECO:0000256" key="7">
    <source>
        <dbReference type="SAM" id="MobiDB-lite"/>
    </source>
</evidence>
<proteinExistence type="inferred from homology"/>
<protein>
    <submittedName>
        <fullName evidence="12">Duf221 domain protein</fullName>
    </submittedName>
</protein>
<dbReference type="Pfam" id="PF14703">
    <property type="entry name" value="PHM7_cyt"/>
    <property type="match status" value="1"/>
</dbReference>
<evidence type="ECO:0000256" key="4">
    <source>
        <dbReference type="ARBA" id="ARBA00022692"/>
    </source>
</evidence>
<feature type="domain" description="CSC1/OSCA1-like 7TM region" evidence="9">
    <location>
        <begin position="407"/>
        <end position="689"/>
    </location>
</feature>
<feature type="transmembrane region" description="Helical" evidence="8">
    <location>
        <begin position="500"/>
        <end position="528"/>
    </location>
</feature>
<sequence>MSISARTVSTVLRHLMARDDDDDDENLDAGQELLDLLKDPFSGDPFPPQISATSLWTAIAVSFGFTAFIAICFSLLRPYNQSVYAPKLKHADEKHAPPPLGKEPWSWFIPLWHTSEADVIAHVGLDAAIFIRFTKMLRNMFVFLGVCVCAIIIPMNLNNGTETQQRSWLSNIGPSAVWGKSHWADVAAAWVTTFTIMFFLWFNYRKVTQLRRDYFNSHEYQHSLHARTLMLTDLPRDRCSDEGIARIIDNVAPSSSFARTAIGRNVRDLPTLIAEHERIVRKLEKVLAIYLKNPTQLPPSRPMCKPSKKDPSYSTYPKGQKVDAIEYLTQRIKNLEFQIREVRTTVDRRNTMTYGFASYSDIAEAHSIAYTTRGKKPSGSTIELAPRPEDLIWPNMPLSPSVRSWKGIIINMWIVFLTVLWVVPNAMIAIFLVNLSNLGRVWPAFKSELKAHPTFWGMFQGVANPALTSLIYLVLPIVFRRFAVMAGDRTKTGRERHVTSKLYAFFVFNNLIVFSLFSTIWAVIAGVVDDTSKGMDAWKAIIKNNPTSALLESLCGNSPFWVNWLLQRQLGAAIDLAQLWPLVYGFFMRKFSSPTPRELIELTAPPIFDYASYYSYFLFYSTVTLFYAGIQPLVLPAAAIYFIIDGWLKKYLLLYVFITKNESGGLIWRVLYNRMIFSTLLAQIIFLLIVWARGDTRRETLAYCLAPLPVIVIAFKIYCTKVFDSQMYYFSRENINKTQVIDPSKDSRLRSEKLASRFGHPSLYKPLITPMVHAKAQDMLHIVYSGRLSNGRDSVGVGGGGDFMSVSGYSDTFAMDAMKQGHPGKTSGVSGFELVSESQLDFQYYKNRPEFADGHGGGGVLYGNPSDIMRPDTPSSAFSDNSRPGTPTQIYGGMTGGTRPTLPAVNGPSSYAPYRSHTPVSNFPAPDNAFLGQPSLYAQNNDSSAGLMSSAADMAVVAPARSVQGYDPRDHNREPSLPIVHVPGPSTGALGGGPQGYSGVPQAEAPEPTQYDYFRGGGQTRRPGDGW</sequence>
<feature type="domain" description="CSC1/OSCA1-like N-terminal transmembrane" evidence="10">
    <location>
        <begin position="54"/>
        <end position="202"/>
    </location>
</feature>
<evidence type="ECO:0000313" key="12">
    <source>
        <dbReference type="EMBL" id="KAL2888551.1"/>
    </source>
</evidence>
<evidence type="ECO:0000256" key="6">
    <source>
        <dbReference type="ARBA" id="ARBA00023136"/>
    </source>
</evidence>
<evidence type="ECO:0000256" key="5">
    <source>
        <dbReference type="ARBA" id="ARBA00022989"/>
    </source>
</evidence>
<feature type="transmembrane region" description="Helical" evidence="8">
    <location>
        <begin position="55"/>
        <end position="76"/>
    </location>
</feature>
<keyword evidence="4 8" id="KW-0812">Transmembrane</keyword>
<feature type="region of interest" description="Disordered" evidence="7">
    <location>
        <begin position="298"/>
        <end position="317"/>
    </location>
</feature>
<keyword evidence="5 8" id="KW-1133">Transmembrane helix</keyword>
<evidence type="ECO:0000259" key="10">
    <source>
        <dbReference type="Pfam" id="PF13967"/>
    </source>
</evidence>
<feature type="transmembrane region" description="Helical" evidence="8">
    <location>
        <begin position="140"/>
        <end position="157"/>
    </location>
</feature>
<keyword evidence="3" id="KW-0813">Transport</keyword>
<accession>A0ABR4MJY7</accession>
<dbReference type="RefSeq" id="XP_070859731.1">
    <property type="nucleotide sequence ID" value="XM_071001841.1"/>
</dbReference>
<keyword evidence="13" id="KW-1185">Reference proteome</keyword>
<feature type="domain" description="CSC1/OSCA1-like cytosolic" evidence="11">
    <location>
        <begin position="226"/>
        <end position="395"/>
    </location>
</feature>
<dbReference type="Proteomes" id="UP001610728">
    <property type="component" value="Unassembled WGS sequence"/>
</dbReference>
<feature type="region of interest" description="Disordered" evidence="7">
    <location>
        <begin position="983"/>
        <end position="1027"/>
    </location>
</feature>
<evidence type="ECO:0000259" key="9">
    <source>
        <dbReference type="Pfam" id="PF02714"/>
    </source>
</evidence>
<dbReference type="Pfam" id="PF02714">
    <property type="entry name" value="RSN1_7TM"/>
    <property type="match status" value="1"/>
</dbReference>
<feature type="transmembrane region" description="Helical" evidence="8">
    <location>
        <begin position="413"/>
        <end position="435"/>
    </location>
</feature>
<dbReference type="PANTHER" id="PTHR13018">
    <property type="entry name" value="PROBABLE MEMBRANE PROTEIN DUF221-RELATED"/>
    <property type="match status" value="1"/>
</dbReference>
<evidence type="ECO:0000256" key="3">
    <source>
        <dbReference type="ARBA" id="ARBA00022448"/>
    </source>
</evidence>
<gene>
    <name evidence="12" type="ORF">HOO65_030052</name>
</gene>
<evidence type="ECO:0000259" key="11">
    <source>
        <dbReference type="Pfam" id="PF14703"/>
    </source>
</evidence>
<evidence type="ECO:0000256" key="8">
    <source>
        <dbReference type="SAM" id="Phobius"/>
    </source>
</evidence>
<dbReference type="Pfam" id="PF13967">
    <property type="entry name" value="RSN1_TM"/>
    <property type="match status" value="1"/>
</dbReference>
<evidence type="ECO:0000313" key="13">
    <source>
        <dbReference type="Proteomes" id="UP001610728"/>
    </source>
</evidence>
<keyword evidence="6 8" id="KW-0472">Membrane</keyword>
<feature type="transmembrane region" description="Helical" evidence="8">
    <location>
        <begin position="183"/>
        <end position="202"/>
    </location>
</feature>
<dbReference type="InterPro" id="IPR003864">
    <property type="entry name" value="CSC1/OSCA1-like_7TM"/>
</dbReference>
<comment type="similarity">
    <text evidence="2">Belongs to the CSC1 (TC 1.A.17) family.</text>
</comment>
<name>A0ABR4MJY7_9PEZI</name>
<dbReference type="InterPro" id="IPR027815">
    <property type="entry name" value="CSC1/OSCA1-like_cyt"/>
</dbReference>
<evidence type="ECO:0000256" key="1">
    <source>
        <dbReference type="ARBA" id="ARBA00004141"/>
    </source>
</evidence>
<organism evidence="12 13">
    <name type="scientific">Ceratocystis lukuohia</name>
    <dbReference type="NCBI Taxonomy" id="2019550"/>
    <lineage>
        <taxon>Eukaryota</taxon>
        <taxon>Fungi</taxon>
        <taxon>Dikarya</taxon>
        <taxon>Ascomycota</taxon>
        <taxon>Pezizomycotina</taxon>
        <taxon>Sordariomycetes</taxon>
        <taxon>Hypocreomycetidae</taxon>
        <taxon>Microascales</taxon>
        <taxon>Ceratocystidaceae</taxon>
        <taxon>Ceratocystis</taxon>
    </lineage>
</organism>
<comment type="subcellular location">
    <subcellularLocation>
        <location evidence="1">Membrane</location>
        <topology evidence="1">Multi-pass membrane protein</topology>
    </subcellularLocation>
</comment>
<dbReference type="InterPro" id="IPR045122">
    <property type="entry name" value="Csc1-like"/>
</dbReference>
<comment type="caution">
    <text evidence="12">The sequence shown here is derived from an EMBL/GenBank/DDBJ whole genome shotgun (WGS) entry which is preliminary data.</text>
</comment>
<reference evidence="12 13" key="1">
    <citation type="submission" date="2020-05" db="EMBL/GenBank/DDBJ databases">
        <title>Ceratocystis lukuohia genome.</title>
        <authorList>
            <person name="Harrington T.C."/>
            <person name="Kim K."/>
            <person name="Mayers C.G."/>
        </authorList>
    </citation>
    <scope>NUCLEOTIDE SEQUENCE [LARGE SCALE GENOMIC DNA]</scope>
    <source>
        <strain evidence="12 13">C4212</strain>
    </source>
</reference>
<dbReference type="GeneID" id="98116869"/>
<feature type="transmembrane region" description="Helical" evidence="8">
    <location>
        <begin position="675"/>
        <end position="694"/>
    </location>
</feature>
<dbReference type="PANTHER" id="PTHR13018:SF149">
    <property type="entry name" value="DOMAIN PROTEIN, PUTATIVE (AFU_ORTHOLOGUE AFUA_3G11660)-RELATED"/>
    <property type="match status" value="1"/>
</dbReference>
<evidence type="ECO:0000256" key="2">
    <source>
        <dbReference type="ARBA" id="ARBA00007779"/>
    </source>
</evidence>
<feature type="transmembrane region" description="Helical" evidence="8">
    <location>
        <begin position="625"/>
        <end position="644"/>
    </location>
</feature>